<feature type="domain" description="NAD-dependent epimerase/dehydratase" evidence="3">
    <location>
        <begin position="233"/>
        <end position="362"/>
    </location>
</feature>
<evidence type="ECO:0000259" key="3">
    <source>
        <dbReference type="Pfam" id="PF01370"/>
    </source>
</evidence>
<sequence>SGLIPPSSLTVYAYARGGKRGFEVFVDPSHVDLDIGKIVLKKKLRVALLKVNLLSTYRLTMPAVPANTNSRVLVTGANGYVAMWLVRVLLGHRYFVRGTVRSESKGKQLKKHFGPYGDKFEWVVVNDITKESAFDEFVRDVHAIEHTASPVSPENQEDPQEYIRPAVQGTLSILTSAMKFSLTVLDEKDRGNEFVKVAEELGTKADSILKYLASKTLSERVMPTIPANLNARVLVTGANGYVAAWVVRSLLEQGYIVRGTVHSQSKGKQLKKTFTSEHYSDKFKYVIIEDFTKEGTFNEIVKDVDAIEHVTSPVTESNTDTYEDPQIYIQPAVKGTVGILESAMKYGTNVKRVVVTSSVAAILRNITVPTVLDENDWGDEWVKIVEEKGRDAPSLYKYFASKVLSEQAAWEFYENHKAKLGWELVVINPSHVRYLRFSMCSPFCLPNQTIQVLGPPLLDFKAVSKVTRSVEMWYKYMSKDQPDEILQGGYNYIDVRDLADAHVESLKKEAAGGERVIVSGGDLLFSHKPQYYADGALMRGKPGLEPVIMTILNAEKAKKILGIAYKSHKEMTLDTLANNFGSGSSYGQHPQPRYLSQALLQDPLHQGADPNSPEVFKNKILVVHQQVRDLQTFARKVLSAMYINDFMIHIRRQSWGGLLDAECSYYTDIAALKQMLAIVMKKLRKLGIRALPLVPPDLALIVSNEKALLENRMASVRALHKKLQRSQDSAAVVTNLFMADYIARYTKWAYAEGCCE</sequence>
<accession>A0A409W219</accession>
<dbReference type="Proteomes" id="UP000283269">
    <property type="component" value="Unassembled WGS sequence"/>
</dbReference>
<organism evidence="4 5">
    <name type="scientific">Psilocybe cyanescens</name>
    <dbReference type="NCBI Taxonomy" id="93625"/>
    <lineage>
        <taxon>Eukaryota</taxon>
        <taxon>Fungi</taxon>
        <taxon>Dikarya</taxon>
        <taxon>Basidiomycota</taxon>
        <taxon>Agaricomycotina</taxon>
        <taxon>Agaricomycetes</taxon>
        <taxon>Agaricomycetidae</taxon>
        <taxon>Agaricales</taxon>
        <taxon>Agaricineae</taxon>
        <taxon>Strophariaceae</taxon>
        <taxon>Psilocybe</taxon>
    </lineage>
</organism>
<feature type="non-terminal residue" evidence="4">
    <location>
        <position position="1"/>
    </location>
</feature>
<evidence type="ECO:0000256" key="1">
    <source>
        <dbReference type="ARBA" id="ARBA00023002"/>
    </source>
</evidence>
<evidence type="ECO:0000313" key="5">
    <source>
        <dbReference type="Proteomes" id="UP000283269"/>
    </source>
</evidence>
<dbReference type="InParanoid" id="A0A409W219"/>
<dbReference type="GO" id="GO:0016616">
    <property type="term" value="F:oxidoreductase activity, acting on the CH-OH group of donors, NAD or NADP as acceptor"/>
    <property type="evidence" value="ECO:0007669"/>
    <property type="project" value="TreeGrafter"/>
</dbReference>
<dbReference type="AlphaFoldDB" id="A0A409W219"/>
<dbReference type="InterPro" id="IPR001509">
    <property type="entry name" value="Epimerase_deHydtase"/>
</dbReference>
<comment type="similarity">
    <text evidence="2">Belongs to the NAD(P)-dependent epimerase/dehydratase family. Dihydroflavonol-4-reductase subfamily.</text>
</comment>
<dbReference type="PANTHER" id="PTHR10366:SF564">
    <property type="entry name" value="STEROL-4-ALPHA-CARBOXYLATE 3-DEHYDROGENASE, DECARBOXYLATING"/>
    <property type="match status" value="1"/>
</dbReference>
<evidence type="ECO:0000256" key="2">
    <source>
        <dbReference type="ARBA" id="ARBA00023445"/>
    </source>
</evidence>
<keyword evidence="1" id="KW-0560">Oxidoreductase</keyword>
<dbReference type="InterPro" id="IPR036291">
    <property type="entry name" value="NAD(P)-bd_dom_sf"/>
</dbReference>
<proteinExistence type="inferred from homology"/>
<dbReference type="InterPro" id="IPR050425">
    <property type="entry name" value="NAD(P)_dehydrat-like"/>
</dbReference>
<dbReference type="Pfam" id="PF01370">
    <property type="entry name" value="Epimerase"/>
    <property type="match status" value="2"/>
</dbReference>
<keyword evidence="5" id="KW-1185">Reference proteome</keyword>
<feature type="domain" description="NAD-dependent epimerase/dehydratase" evidence="3">
    <location>
        <begin position="72"/>
        <end position="180"/>
    </location>
</feature>
<name>A0A409W219_PSICY</name>
<evidence type="ECO:0000313" key="4">
    <source>
        <dbReference type="EMBL" id="PPQ72545.1"/>
    </source>
</evidence>
<dbReference type="STRING" id="93625.A0A409W219"/>
<dbReference type="PANTHER" id="PTHR10366">
    <property type="entry name" value="NAD DEPENDENT EPIMERASE/DEHYDRATASE"/>
    <property type="match status" value="1"/>
</dbReference>
<dbReference type="SUPFAM" id="SSF51735">
    <property type="entry name" value="NAD(P)-binding Rossmann-fold domains"/>
    <property type="match status" value="2"/>
</dbReference>
<dbReference type="Gene3D" id="3.40.50.720">
    <property type="entry name" value="NAD(P)-binding Rossmann-like Domain"/>
    <property type="match status" value="2"/>
</dbReference>
<dbReference type="OrthoDB" id="2735536at2759"/>
<reference evidence="4 5" key="1">
    <citation type="journal article" date="2018" name="Evol. Lett.">
        <title>Horizontal gene cluster transfer increased hallucinogenic mushroom diversity.</title>
        <authorList>
            <person name="Reynolds H.T."/>
            <person name="Vijayakumar V."/>
            <person name="Gluck-Thaler E."/>
            <person name="Korotkin H.B."/>
            <person name="Matheny P.B."/>
            <person name="Slot J.C."/>
        </authorList>
    </citation>
    <scope>NUCLEOTIDE SEQUENCE [LARGE SCALE GENOMIC DNA]</scope>
    <source>
        <strain evidence="4 5">2631</strain>
    </source>
</reference>
<comment type="caution">
    <text evidence="4">The sequence shown here is derived from an EMBL/GenBank/DDBJ whole genome shotgun (WGS) entry which is preliminary data.</text>
</comment>
<dbReference type="EMBL" id="NHYD01003812">
    <property type="protein sequence ID" value="PPQ72545.1"/>
    <property type="molecule type" value="Genomic_DNA"/>
</dbReference>
<protein>
    <recommendedName>
        <fullName evidence="3">NAD-dependent epimerase/dehydratase domain-containing protein</fullName>
    </recommendedName>
</protein>
<gene>
    <name evidence="4" type="ORF">CVT25_004879</name>
</gene>